<evidence type="ECO:0000313" key="2">
    <source>
        <dbReference type="Proteomes" id="UP000016932"/>
    </source>
</evidence>
<protein>
    <submittedName>
        <fullName evidence="1">Uncharacterized protein</fullName>
    </submittedName>
</protein>
<dbReference type="GeneID" id="19336618"/>
<reference evidence="1 2" key="1">
    <citation type="journal article" date="2012" name="PLoS Pathog.">
        <title>Diverse lifestyles and strategies of plant pathogenesis encoded in the genomes of eighteen Dothideomycetes fungi.</title>
        <authorList>
            <person name="Ohm R.A."/>
            <person name="Feau N."/>
            <person name="Henrissat B."/>
            <person name="Schoch C.L."/>
            <person name="Horwitz B.A."/>
            <person name="Barry K.W."/>
            <person name="Condon B.J."/>
            <person name="Copeland A.C."/>
            <person name="Dhillon B."/>
            <person name="Glaser F."/>
            <person name="Hesse C.N."/>
            <person name="Kosti I."/>
            <person name="LaButti K."/>
            <person name="Lindquist E.A."/>
            <person name="Lucas S."/>
            <person name="Salamov A.A."/>
            <person name="Bradshaw R.E."/>
            <person name="Ciuffetti L."/>
            <person name="Hamelin R.C."/>
            <person name="Kema G.H.J."/>
            <person name="Lawrence C."/>
            <person name="Scott J.A."/>
            <person name="Spatafora J.W."/>
            <person name="Turgeon B.G."/>
            <person name="de Wit P.J.G.M."/>
            <person name="Zhong S."/>
            <person name="Goodwin S.B."/>
            <person name="Grigoriev I.V."/>
        </authorList>
    </citation>
    <scope>NUCLEOTIDE SEQUENCE [LARGE SCALE GENOMIC DNA]</scope>
    <source>
        <strain evidence="1 2">CIRAD86</strain>
    </source>
</reference>
<dbReference type="HOGENOM" id="CLU_1787661_0_0_1"/>
<dbReference type="KEGG" id="pfj:MYCFIDRAFT_207799"/>
<name>M3B241_PSEFD</name>
<dbReference type="RefSeq" id="XP_007926655.1">
    <property type="nucleotide sequence ID" value="XM_007928464.1"/>
</dbReference>
<accession>M3B241</accession>
<dbReference type="EMBL" id="KB446558">
    <property type="protein sequence ID" value="EME83438.1"/>
    <property type="molecule type" value="Genomic_DNA"/>
</dbReference>
<sequence length="145" mass="16460">MPSAILAVLMMDWEFEEAGESFQEALTESDKDIVSLCNGTGLLSMILSSIHSDHIVQPVGTSLQLIHHAVGHDRQGKRNMFINIWIPKQYQAMLSQAIAIHLARSIHQTWLDSSAPARIGPRRLRFWFKFQSNAIFVDQKQPVHK</sequence>
<proteinExistence type="predicted"/>
<gene>
    <name evidence="1" type="ORF">MYCFIDRAFT_207799</name>
</gene>
<dbReference type="Proteomes" id="UP000016932">
    <property type="component" value="Unassembled WGS sequence"/>
</dbReference>
<dbReference type="VEuPathDB" id="FungiDB:MYCFIDRAFT_207799"/>
<organism evidence="1 2">
    <name type="scientific">Pseudocercospora fijiensis (strain CIRAD86)</name>
    <name type="common">Black leaf streak disease fungus</name>
    <name type="synonym">Mycosphaerella fijiensis</name>
    <dbReference type="NCBI Taxonomy" id="383855"/>
    <lineage>
        <taxon>Eukaryota</taxon>
        <taxon>Fungi</taxon>
        <taxon>Dikarya</taxon>
        <taxon>Ascomycota</taxon>
        <taxon>Pezizomycotina</taxon>
        <taxon>Dothideomycetes</taxon>
        <taxon>Dothideomycetidae</taxon>
        <taxon>Mycosphaerellales</taxon>
        <taxon>Mycosphaerellaceae</taxon>
        <taxon>Pseudocercospora</taxon>
    </lineage>
</organism>
<dbReference type="AlphaFoldDB" id="M3B241"/>
<keyword evidence="2" id="KW-1185">Reference proteome</keyword>
<evidence type="ECO:0000313" key="1">
    <source>
        <dbReference type="EMBL" id="EME83438.1"/>
    </source>
</evidence>